<dbReference type="SUPFAM" id="SSF57850">
    <property type="entry name" value="RING/U-box"/>
    <property type="match status" value="1"/>
</dbReference>
<proteinExistence type="predicted"/>
<evidence type="ECO:0000259" key="6">
    <source>
        <dbReference type="PROSITE" id="PS50089"/>
    </source>
</evidence>
<dbReference type="InterPro" id="IPR013083">
    <property type="entry name" value="Znf_RING/FYVE/PHD"/>
</dbReference>
<feature type="region of interest" description="Disordered" evidence="5">
    <location>
        <begin position="1"/>
        <end position="22"/>
    </location>
</feature>
<comment type="caution">
    <text evidence="7">The sequence shown here is derived from an EMBL/GenBank/DDBJ whole genome shotgun (WGS) entry which is preliminary data.</text>
</comment>
<dbReference type="InterPro" id="IPR001841">
    <property type="entry name" value="Znf_RING"/>
</dbReference>
<evidence type="ECO:0000256" key="2">
    <source>
        <dbReference type="ARBA" id="ARBA00022771"/>
    </source>
</evidence>
<protein>
    <recommendedName>
        <fullName evidence="6">RING-type domain-containing protein</fullName>
    </recommendedName>
</protein>
<dbReference type="PROSITE" id="PS00518">
    <property type="entry name" value="ZF_RING_1"/>
    <property type="match status" value="1"/>
</dbReference>
<evidence type="ECO:0000256" key="3">
    <source>
        <dbReference type="ARBA" id="ARBA00022833"/>
    </source>
</evidence>
<dbReference type="Pfam" id="PF13445">
    <property type="entry name" value="zf-RING_UBOX"/>
    <property type="match status" value="1"/>
</dbReference>
<name>A0ABR2ZPA4_9AGAR</name>
<evidence type="ECO:0000313" key="7">
    <source>
        <dbReference type="EMBL" id="KAL0062217.1"/>
    </source>
</evidence>
<evidence type="ECO:0000256" key="1">
    <source>
        <dbReference type="ARBA" id="ARBA00022723"/>
    </source>
</evidence>
<keyword evidence="1" id="KW-0479">Metal-binding</keyword>
<feature type="domain" description="RING-type" evidence="6">
    <location>
        <begin position="67"/>
        <end position="132"/>
    </location>
</feature>
<keyword evidence="8" id="KW-1185">Reference proteome</keyword>
<dbReference type="InterPro" id="IPR017907">
    <property type="entry name" value="Znf_RING_CS"/>
</dbReference>
<dbReference type="PROSITE" id="PS50089">
    <property type="entry name" value="ZF_RING_2"/>
    <property type="match status" value="1"/>
</dbReference>
<evidence type="ECO:0000313" key="8">
    <source>
        <dbReference type="Proteomes" id="UP001437256"/>
    </source>
</evidence>
<evidence type="ECO:0000256" key="5">
    <source>
        <dbReference type="SAM" id="MobiDB-lite"/>
    </source>
</evidence>
<keyword evidence="2 4" id="KW-0863">Zinc-finger</keyword>
<dbReference type="EMBL" id="JBBXMP010000111">
    <property type="protein sequence ID" value="KAL0062217.1"/>
    <property type="molecule type" value="Genomic_DNA"/>
</dbReference>
<gene>
    <name evidence="7" type="ORF">AAF712_010899</name>
</gene>
<sequence>MPPPKPNSAPSNPSNPTDEDMEALRKEVQMAKELGMAERQARVMTRAKEQEVKDTKHDEFLGEQLKCAICWEMMVQPRLLACGHYFCSDCILKERKTRLGLLRVLPDGSIQYLPERRPFDDLERIVKCPQCQRAIIFRPSRAYHVAFLVASLCEYKGWEKAEPALPFDWPFPHPELLELAKEKYKDS</sequence>
<dbReference type="CDD" id="cd16449">
    <property type="entry name" value="RING-HC"/>
    <property type="match status" value="1"/>
</dbReference>
<organism evidence="7 8">
    <name type="scientific">Marasmius tenuissimus</name>
    <dbReference type="NCBI Taxonomy" id="585030"/>
    <lineage>
        <taxon>Eukaryota</taxon>
        <taxon>Fungi</taxon>
        <taxon>Dikarya</taxon>
        <taxon>Basidiomycota</taxon>
        <taxon>Agaricomycotina</taxon>
        <taxon>Agaricomycetes</taxon>
        <taxon>Agaricomycetidae</taxon>
        <taxon>Agaricales</taxon>
        <taxon>Marasmiineae</taxon>
        <taxon>Marasmiaceae</taxon>
        <taxon>Marasmius</taxon>
    </lineage>
</organism>
<dbReference type="Gene3D" id="3.30.40.10">
    <property type="entry name" value="Zinc/RING finger domain, C3HC4 (zinc finger)"/>
    <property type="match status" value="1"/>
</dbReference>
<dbReference type="Proteomes" id="UP001437256">
    <property type="component" value="Unassembled WGS sequence"/>
</dbReference>
<dbReference type="SMART" id="SM00184">
    <property type="entry name" value="RING"/>
    <property type="match status" value="1"/>
</dbReference>
<reference evidence="7 8" key="1">
    <citation type="submission" date="2024-05" db="EMBL/GenBank/DDBJ databases">
        <title>A draft genome resource for the thread blight pathogen Marasmius tenuissimus strain MS-2.</title>
        <authorList>
            <person name="Yulfo-Soto G.E."/>
            <person name="Baruah I.K."/>
            <person name="Amoako-Attah I."/>
            <person name="Bukari Y."/>
            <person name="Meinhardt L.W."/>
            <person name="Bailey B.A."/>
            <person name="Cohen S.P."/>
        </authorList>
    </citation>
    <scope>NUCLEOTIDE SEQUENCE [LARGE SCALE GENOMIC DNA]</scope>
    <source>
        <strain evidence="7 8">MS-2</strain>
    </source>
</reference>
<evidence type="ECO:0000256" key="4">
    <source>
        <dbReference type="PROSITE-ProRule" id="PRU00175"/>
    </source>
</evidence>
<keyword evidence="3" id="KW-0862">Zinc</keyword>
<dbReference type="InterPro" id="IPR027370">
    <property type="entry name" value="Znf-RING_euk"/>
</dbReference>
<accession>A0ABR2ZPA4</accession>